<evidence type="ECO:0000313" key="2">
    <source>
        <dbReference type="Proteomes" id="UP000634136"/>
    </source>
</evidence>
<organism evidence="1 2">
    <name type="scientific">Senna tora</name>
    <dbReference type="NCBI Taxonomy" id="362788"/>
    <lineage>
        <taxon>Eukaryota</taxon>
        <taxon>Viridiplantae</taxon>
        <taxon>Streptophyta</taxon>
        <taxon>Embryophyta</taxon>
        <taxon>Tracheophyta</taxon>
        <taxon>Spermatophyta</taxon>
        <taxon>Magnoliopsida</taxon>
        <taxon>eudicotyledons</taxon>
        <taxon>Gunneridae</taxon>
        <taxon>Pentapetalae</taxon>
        <taxon>rosids</taxon>
        <taxon>fabids</taxon>
        <taxon>Fabales</taxon>
        <taxon>Fabaceae</taxon>
        <taxon>Caesalpinioideae</taxon>
        <taxon>Cassia clade</taxon>
        <taxon>Senna</taxon>
    </lineage>
</organism>
<reference evidence="1" key="1">
    <citation type="submission" date="2020-09" db="EMBL/GenBank/DDBJ databases">
        <title>Genome-Enabled Discovery of Anthraquinone Biosynthesis in Senna tora.</title>
        <authorList>
            <person name="Kang S.-H."/>
            <person name="Pandey R.P."/>
            <person name="Lee C.-M."/>
            <person name="Sim J.-S."/>
            <person name="Jeong J.-T."/>
            <person name="Choi B.-S."/>
            <person name="Jung M."/>
            <person name="Ginzburg D."/>
            <person name="Zhao K."/>
            <person name="Won S.Y."/>
            <person name="Oh T.-J."/>
            <person name="Yu Y."/>
            <person name="Kim N.-H."/>
            <person name="Lee O.R."/>
            <person name="Lee T.-H."/>
            <person name="Bashyal P."/>
            <person name="Kim T.-S."/>
            <person name="Lee W.-H."/>
            <person name="Kawkins C."/>
            <person name="Kim C.-K."/>
            <person name="Kim J.S."/>
            <person name="Ahn B.O."/>
            <person name="Rhee S.Y."/>
            <person name="Sohng J.K."/>
        </authorList>
    </citation>
    <scope>NUCLEOTIDE SEQUENCE</scope>
    <source>
        <tissue evidence="1">Leaf</tissue>
    </source>
</reference>
<dbReference type="AlphaFoldDB" id="A0A834T0G4"/>
<protein>
    <submittedName>
        <fullName evidence="1">Uncharacterized protein</fullName>
    </submittedName>
</protein>
<sequence>MFIQRIFQKFGQVRVRRVGFILRSRFLGCCFNGHAEWGVFFFYLSDCFFRERGILFSSYIKLTLETSLFTLLLTEDDVRQVYFKPNPDKGHGWELAGLHLESPCSAQPAFLGSILWTPGWLPSVELEHFKAPELLLVEEILVDFSGRRAVALLEGGFEASFRFSARDIEDMIDIFSECLSEGCGENG</sequence>
<dbReference type="EMBL" id="JAAIUW010000010">
    <property type="protein sequence ID" value="KAF7811442.1"/>
    <property type="molecule type" value="Genomic_DNA"/>
</dbReference>
<keyword evidence="2" id="KW-1185">Reference proteome</keyword>
<accession>A0A834T0G4</accession>
<comment type="caution">
    <text evidence="1">The sequence shown here is derived from an EMBL/GenBank/DDBJ whole genome shotgun (WGS) entry which is preliminary data.</text>
</comment>
<proteinExistence type="predicted"/>
<gene>
    <name evidence="1" type="ORF">G2W53_032418</name>
</gene>
<dbReference type="Proteomes" id="UP000634136">
    <property type="component" value="Unassembled WGS sequence"/>
</dbReference>
<name>A0A834T0G4_9FABA</name>
<evidence type="ECO:0000313" key="1">
    <source>
        <dbReference type="EMBL" id="KAF7811442.1"/>
    </source>
</evidence>